<dbReference type="PROSITE" id="PS50112">
    <property type="entry name" value="PAS"/>
    <property type="match status" value="1"/>
</dbReference>
<dbReference type="PANTHER" id="PTHR43047:SF72">
    <property type="entry name" value="OSMOSENSING HISTIDINE PROTEIN KINASE SLN1"/>
    <property type="match status" value="1"/>
</dbReference>
<accession>A0A067WEQ9</accession>
<keyword evidence="3" id="KW-0597">Phosphoprotein</keyword>
<evidence type="ECO:0000313" key="9">
    <source>
        <dbReference type="Proteomes" id="UP000027015"/>
    </source>
</evidence>
<keyword evidence="9" id="KW-1185">Reference proteome</keyword>
<dbReference type="PATRIC" id="fig|1134510.3.peg.690"/>
<dbReference type="Pfam" id="PF02518">
    <property type="entry name" value="HATPase_c"/>
    <property type="match status" value="1"/>
</dbReference>
<keyword evidence="5" id="KW-0418">Kinase</keyword>
<dbReference type="EC" id="2.7.13.3" evidence="2"/>
<dbReference type="InterPro" id="IPR036097">
    <property type="entry name" value="HisK_dim/P_sf"/>
</dbReference>
<dbReference type="HOGENOM" id="CLU_021294_0_0_5"/>
<proteinExistence type="predicted"/>
<dbReference type="Pfam" id="PF00512">
    <property type="entry name" value="HisKA"/>
    <property type="match status" value="1"/>
</dbReference>
<sequence length="437" mass="48930">MQEKVQEKRAADLSTKTSSLSEIERSAFREIAERLRDELDLSVEGAHLVTETAGELPCAQTLSRNIIKKVLIKEPEAVLSLLNKATDGVLWLNEQGFIQAISRSALALTGYEINELRAQPLSSLFTLQSRSLVEKYFELIRMKGKNHAFIRSDTANLVKKNYKNVTVSMTMVSLARQDSYAVILHDMTSVVLPLDKKAEENKMVGVVHEIRTPLNALIGFAEIMRDGRFGAIDNERYRGYLRDIISSGKHILSLVNQLLECSKANYSSSNNQNNRPIVAETFDVTSCLRASMAFLETQANHNGIIMRIVAPVYVPFICIPQRIFRQIMLHLLSNAIRFTPSGGQIIVHVSCNKKEWVKISVSDNGLGMNDEEILQALQPYGQVERKDGRSGDSFFVGTGLGLPMCKAMVEERGGQFLLFSKPNYGTTVEIFFPIFYA</sequence>
<dbReference type="SMART" id="SM00387">
    <property type="entry name" value="HATPase_c"/>
    <property type="match status" value="1"/>
</dbReference>
<name>A0A067WEQ9_9HYPH</name>
<dbReference type="NCBIfam" id="TIGR00229">
    <property type="entry name" value="sensory_box"/>
    <property type="match status" value="1"/>
</dbReference>
<keyword evidence="4" id="KW-0808">Transferase</keyword>
<reference evidence="8 9" key="1">
    <citation type="submission" date="2012-04" db="EMBL/GenBank/DDBJ databases">
        <title>The Genome Sequence of Bartonella koehlerae C-29.</title>
        <authorList>
            <consortium name="The Broad Institute Genome Sequencing Platform"/>
            <consortium name="The Broad Institute Genome Sequencing Center for Infectious Disease"/>
            <person name="Feldgarden M."/>
            <person name="Kirby J."/>
            <person name="Kosoy M."/>
            <person name="Birtles R."/>
            <person name="Probert W.S."/>
            <person name="Chiaraviglio L."/>
            <person name="Walker B."/>
            <person name="Young S.K."/>
            <person name="Zeng Q."/>
            <person name="Gargeya S."/>
            <person name="Fitzgerald M."/>
            <person name="Haas B."/>
            <person name="Abouelleil A."/>
            <person name="Alvarado L."/>
            <person name="Arachchi H.M."/>
            <person name="Berlin A.M."/>
            <person name="Chapman S.B."/>
            <person name="Goldberg J."/>
            <person name="Griggs A."/>
            <person name="Gujja S."/>
            <person name="Hansen M."/>
            <person name="Howarth C."/>
            <person name="Imamovic A."/>
            <person name="Larimer J."/>
            <person name="McCowen C."/>
            <person name="Montmayeur A."/>
            <person name="Murphy C."/>
            <person name="Neiman D."/>
            <person name="Pearson M."/>
            <person name="Priest M."/>
            <person name="Roberts A."/>
            <person name="Saif S."/>
            <person name="Shea T."/>
            <person name="Sisk P."/>
            <person name="Sykes S."/>
            <person name="Wortman J."/>
            <person name="Nusbaum C."/>
            <person name="Birren B."/>
        </authorList>
    </citation>
    <scope>NUCLEOTIDE SEQUENCE [LARGE SCALE GENOMIC DNA]</scope>
    <source>
        <strain evidence="8 9">C-29</strain>
    </source>
</reference>
<evidence type="ECO:0000256" key="2">
    <source>
        <dbReference type="ARBA" id="ARBA00012438"/>
    </source>
</evidence>
<dbReference type="InterPro" id="IPR035965">
    <property type="entry name" value="PAS-like_dom_sf"/>
</dbReference>
<dbReference type="InterPro" id="IPR005467">
    <property type="entry name" value="His_kinase_dom"/>
</dbReference>
<comment type="catalytic activity">
    <reaction evidence="1">
        <text>ATP + protein L-histidine = ADP + protein N-phospho-L-histidine.</text>
        <dbReference type="EC" id="2.7.13.3"/>
    </reaction>
</comment>
<dbReference type="CDD" id="cd00082">
    <property type="entry name" value="HisKA"/>
    <property type="match status" value="1"/>
</dbReference>
<dbReference type="Proteomes" id="UP000027015">
    <property type="component" value="Unassembled WGS sequence"/>
</dbReference>
<dbReference type="EMBL" id="AHPL01000007">
    <property type="protein sequence ID" value="KEC55308.1"/>
    <property type="molecule type" value="Genomic_DNA"/>
</dbReference>
<dbReference type="RefSeq" id="WP_195890914.1">
    <property type="nucleotide sequence ID" value="NZ_CADEAH010000001.1"/>
</dbReference>
<evidence type="ECO:0000256" key="5">
    <source>
        <dbReference type="ARBA" id="ARBA00022777"/>
    </source>
</evidence>
<evidence type="ECO:0000256" key="3">
    <source>
        <dbReference type="ARBA" id="ARBA00022553"/>
    </source>
</evidence>
<comment type="caution">
    <text evidence="8">The sequence shown here is derived from an EMBL/GenBank/DDBJ whole genome shotgun (WGS) entry which is preliminary data.</text>
</comment>
<dbReference type="InterPro" id="IPR036890">
    <property type="entry name" value="HATPase_C_sf"/>
</dbReference>
<dbReference type="Gene3D" id="1.10.287.130">
    <property type="match status" value="1"/>
</dbReference>
<dbReference type="SUPFAM" id="SSF47384">
    <property type="entry name" value="Homodimeric domain of signal transducing histidine kinase"/>
    <property type="match status" value="1"/>
</dbReference>
<dbReference type="PRINTS" id="PR00344">
    <property type="entry name" value="BCTRLSENSOR"/>
</dbReference>
<dbReference type="STRING" id="1134510.O9A_00588"/>
<dbReference type="SMART" id="SM00388">
    <property type="entry name" value="HisKA"/>
    <property type="match status" value="1"/>
</dbReference>
<feature type="domain" description="PAS" evidence="7">
    <location>
        <begin position="74"/>
        <end position="144"/>
    </location>
</feature>
<dbReference type="InterPro" id="IPR013767">
    <property type="entry name" value="PAS_fold"/>
</dbReference>
<dbReference type="GO" id="GO:0006355">
    <property type="term" value="P:regulation of DNA-templated transcription"/>
    <property type="evidence" value="ECO:0007669"/>
    <property type="project" value="InterPro"/>
</dbReference>
<feature type="domain" description="Histidine kinase" evidence="6">
    <location>
        <begin position="205"/>
        <end position="436"/>
    </location>
</feature>
<dbReference type="InterPro" id="IPR004358">
    <property type="entry name" value="Sig_transdc_His_kin-like_C"/>
</dbReference>
<dbReference type="PANTHER" id="PTHR43047">
    <property type="entry name" value="TWO-COMPONENT HISTIDINE PROTEIN KINASE"/>
    <property type="match status" value="1"/>
</dbReference>
<gene>
    <name evidence="8" type="ORF">O9A_00588</name>
</gene>
<dbReference type="GO" id="GO:0009927">
    <property type="term" value="F:histidine phosphotransfer kinase activity"/>
    <property type="evidence" value="ECO:0007669"/>
    <property type="project" value="TreeGrafter"/>
</dbReference>
<dbReference type="InterPro" id="IPR003594">
    <property type="entry name" value="HATPase_dom"/>
</dbReference>
<evidence type="ECO:0000256" key="4">
    <source>
        <dbReference type="ARBA" id="ARBA00022679"/>
    </source>
</evidence>
<evidence type="ECO:0000259" key="7">
    <source>
        <dbReference type="PROSITE" id="PS50112"/>
    </source>
</evidence>
<dbReference type="PROSITE" id="PS50109">
    <property type="entry name" value="HIS_KIN"/>
    <property type="match status" value="1"/>
</dbReference>
<dbReference type="InterPro" id="IPR003661">
    <property type="entry name" value="HisK_dim/P_dom"/>
</dbReference>
<evidence type="ECO:0000313" key="8">
    <source>
        <dbReference type="EMBL" id="KEC55308.1"/>
    </source>
</evidence>
<dbReference type="SUPFAM" id="SSF55874">
    <property type="entry name" value="ATPase domain of HSP90 chaperone/DNA topoisomerase II/histidine kinase"/>
    <property type="match status" value="1"/>
</dbReference>
<dbReference type="SUPFAM" id="SSF55785">
    <property type="entry name" value="PYP-like sensor domain (PAS domain)"/>
    <property type="match status" value="1"/>
</dbReference>
<dbReference type="Gene3D" id="3.30.450.20">
    <property type="entry name" value="PAS domain"/>
    <property type="match status" value="1"/>
</dbReference>
<organism evidence="8 9">
    <name type="scientific">Bartonella koehlerae C-29</name>
    <dbReference type="NCBI Taxonomy" id="1134510"/>
    <lineage>
        <taxon>Bacteria</taxon>
        <taxon>Pseudomonadati</taxon>
        <taxon>Pseudomonadota</taxon>
        <taxon>Alphaproteobacteria</taxon>
        <taxon>Hyphomicrobiales</taxon>
        <taxon>Bartonellaceae</taxon>
        <taxon>Bartonella</taxon>
    </lineage>
</organism>
<evidence type="ECO:0000256" key="1">
    <source>
        <dbReference type="ARBA" id="ARBA00000085"/>
    </source>
</evidence>
<dbReference type="GO" id="GO:0000155">
    <property type="term" value="F:phosphorelay sensor kinase activity"/>
    <property type="evidence" value="ECO:0007669"/>
    <property type="project" value="InterPro"/>
</dbReference>
<dbReference type="Gene3D" id="3.30.565.10">
    <property type="entry name" value="Histidine kinase-like ATPase, C-terminal domain"/>
    <property type="match status" value="1"/>
</dbReference>
<dbReference type="GO" id="GO:0005886">
    <property type="term" value="C:plasma membrane"/>
    <property type="evidence" value="ECO:0007669"/>
    <property type="project" value="TreeGrafter"/>
</dbReference>
<evidence type="ECO:0000259" key="6">
    <source>
        <dbReference type="PROSITE" id="PS50109"/>
    </source>
</evidence>
<dbReference type="eggNOG" id="COG2205">
    <property type="taxonomic scope" value="Bacteria"/>
</dbReference>
<protein>
    <recommendedName>
        <fullName evidence="2">histidine kinase</fullName>
        <ecNumber evidence="2">2.7.13.3</ecNumber>
    </recommendedName>
</protein>
<dbReference type="AlphaFoldDB" id="A0A067WEQ9"/>
<dbReference type="InterPro" id="IPR000014">
    <property type="entry name" value="PAS"/>
</dbReference>
<dbReference type="Pfam" id="PF00989">
    <property type="entry name" value="PAS"/>
    <property type="match status" value="1"/>
</dbReference>